<reference evidence="2 3" key="1">
    <citation type="submission" date="2016-10" db="EMBL/GenBank/DDBJ databases">
        <authorList>
            <person name="de Groot N.N."/>
        </authorList>
    </citation>
    <scope>NUCLEOTIDE SEQUENCE [LARGE SCALE GENOMIC DNA]</scope>
    <source>
        <strain evidence="2 3">DSM 1736</strain>
    </source>
</reference>
<accession>A0A1G9Z2Y7</accession>
<dbReference type="RefSeq" id="WP_092074826.1">
    <property type="nucleotide sequence ID" value="NZ_FNHB01000013.1"/>
</dbReference>
<dbReference type="STRING" id="146817.SAMN04488502_11323"/>
<evidence type="ECO:0000313" key="2">
    <source>
        <dbReference type="EMBL" id="SDN15808.1"/>
    </source>
</evidence>
<dbReference type="Proteomes" id="UP000214880">
    <property type="component" value="Unassembled WGS sequence"/>
</dbReference>
<gene>
    <name evidence="2" type="ORF">SAMN04488502_11323</name>
</gene>
<sequence length="75" mass="8732">MIKTGLEIVRQHKEYEEKIAELSDAVVRLEEYNYTKSILRDELSKLRADLQFLEDTRFKPLDPIVIHTSLLGGKS</sequence>
<proteinExistence type="predicted"/>
<keyword evidence="1" id="KW-0175">Coiled coil</keyword>
<protein>
    <submittedName>
        <fullName evidence="2">Uncharacterized protein</fullName>
    </submittedName>
</protein>
<dbReference type="OrthoDB" id="1683938at2"/>
<organism evidence="2 3">
    <name type="scientific">Dendrosporobacter quercicolus</name>
    <dbReference type="NCBI Taxonomy" id="146817"/>
    <lineage>
        <taxon>Bacteria</taxon>
        <taxon>Bacillati</taxon>
        <taxon>Bacillota</taxon>
        <taxon>Negativicutes</taxon>
        <taxon>Selenomonadales</taxon>
        <taxon>Sporomusaceae</taxon>
        <taxon>Dendrosporobacter</taxon>
    </lineage>
</organism>
<feature type="coiled-coil region" evidence="1">
    <location>
        <begin position="12"/>
        <end position="56"/>
    </location>
</feature>
<evidence type="ECO:0000256" key="1">
    <source>
        <dbReference type="SAM" id="Coils"/>
    </source>
</evidence>
<name>A0A1G9Z2Y7_9FIRM</name>
<dbReference type="EMBL" id="FNHB01000013">
    <property type="protein sequence ID" value="SDN15808.1"/>
    <property type="molecule type" value="Genomic_DNA"/>
</dbReference>
<keyword evidence="3" id="KW-1185">Reference proteome</keyword>
<dbReference type="AlphaFoldDB" id="A0A1G9Z2Y7"/>
<evidence type="ECO:0000313" key="3">
    <source>
        <dbReference type="Proteomes" id="UP000214880"/>
    </source>
</evidence>